<evidence type="ECO:0000256" key="9">
    <source>
        <dbReference type="ARBA" id="ARBA00023180"/>
    </source>
</evidence>
<dbReference type="CTD" id="33432"/>
<dbReference type="InterPro" id="IPR017948">
    <property type="entry name" value="TGFb_CS"/>
</dbReference>
<dbReference type="InterPro" id="IPR001111">
    <property type="entry name" value="TGF-b_propeptide"/>
</dbReference>
<dbReference type="GeneID" id="100900620"/>
<evidence type="ECO:0000259" key="12">
    <source>
        <dbReference type="PROSITE" id="PS51362"/>
    </source>
</evidence>
<evidence type="ECO:0000256" key="11">
    <source>
        <dbReference type="SAM" id="Phobius"/>
    </source>
</evidence>
<dbReference type="Pfam" id="PF00688">
    <property type="entry name" value="TGFb_propeptide"/>
    <property type="match status" value="1"/>
</dbReference>
<dbReference type="PROSITE" id="PS51362">
    <property type="entry name" value="TGF_BETA_2"/>
    <property type="match status" value="1"/>
</dbReference>
<dbReference type="PROSITE" id="PS00250">
    <property type="entry name" value="TGF_BETA_1"/>
    <property type="match status" value="1"/>
</dbReference>
<dbReference type="GO" id="GO:0008083">
    <property type="term" value="F:growth factor activity"/>
    <property type="evidence" value="ECO:0007669"/>
    <property type="project" value="UniProtKB-KW"/>
</dbReference>
<organism evidence="13 14">
    <name type="scientific">Galendromus occidentalis</name>
    <name type="common">western predatory mite</name>
    <dbReference type="NCBI Taxonomy" id="34638"/>
    <lineage>
        <taxon>Eukaryota</taxon>
        <taxon>Metazoa</taxon>
        <taxon>Ecdysozoa</taxon>
        <taxon>Arthropoda</taxon>
        <taxon>Chelicerata</taxon>
        <taxon>Arachnida</taxon>
        <taxon>Acari</taxon>
        <taxon>Parasitiformes</taxon>
        <taxon>Mesostigmata</taxon>
        <taxon>Gamasina</taxon>
        <taxon>Phytoseioidea</taxon>
        <taxon>Phytoseiidae</taxon>
        <taxon>Typhlodrominae</taxon>
        <taxon>Galendromus</taxon>
    </lineage>
</organism>
<keyword evidence="7 10" id="KW-0339">Growth factor</keyword>
<evidence type="ECO:0000256" key="8">
    <source>
        <dbReference type="ARBA" id="ARBA00023157"/>
    </source>
</evidence>
<gene>
    <name evidence="14" type="primary">LOC100900620</name>
</gene>
<dbReference type="PRINTS" id="PR00669">
    <property type="entry name" value="INHIBINA"/>
</dbReference>
<dbReference type="Gene3D" id="2.60.120.970">
    <property type="match status" value="1"/>
</dbReference>
<evidence type="ECO:0000256" key="5">
    <source>
        <dbReference type="ARBA" id="ARBA00022729"/>
    </source>
</evidence>
<dbReference type="SUPFAM" id="SSF57501">
    <property type="entry name" value="Cystine-knot cytokines"/>
    <property type="match status" value="1"/>
</dbReference>
<dbReference type="GO" id="GO:0051094">
    <property type="term" value="P:positive regulation of developmental process"/>
    <property type="evidence" value="ECO:0007669"/>
    <property type="project" value="UniProtKB-ARBA"/>
</dbReference>
<proteinExistence type="inferred from homology"/>
<dbReference type="CDD" id="cd13760">
    <property type="entry name" value="TGF_beta_BMP2_like"/>
    <property type="match status" value="1"/>
</dbReference>
<dbReference type="Proteomes" id="UP000694867">
    <property type="component" value="Unplaced"/>
</dbReference>
<dbReference type="GO" id="GO:0051240">
    <property type="term" value="P:positive regulation of multicellular organismal process"/>
    <property type="evidence" value="ECO:0007669"/>
    <property type="project" value="UniProtKB-ARBA"/>
</dbReference>
<protein>
    <submittedName>
        <fullName evidence="14">Bone morphogenetic protein 2</fullName>
    </submittedName>
</protein>
<dbReference type="FunFam" id="2.10.90.10:FF:000103">
    <property type="entry name" value="Bone morphogenetic protein 16"/>
    <property type="match status" value="1"/>
</dbReference>
<comment type="subcellular location">
    <subcellularLocation>
        <location evidence="1">Secreted</location>
    </subcellularLocation>
</comment>
<keyword evidence="3" id="KW-0217">Developmental protein</keyword>
<evidence type="ECO:0000313" key="13">
    <source>
        <dbReference type="Proteomes" id="UP000694867"/>
    </source>
</evidence>
<sequence>MVSRGSISQEVRSSESGVELPKSSVLATIIPAGMISTIVYLSAIVAIASRAKALTGFDEQIIDRTALNSILRSKLQDIIGTSDPEVLDLKLARRMKRSIPQYMLDLYSAQHRFMHSNEDDDDIPIDHHQVLTREAVDTVRSYLHSERGDEELYGSNRIRFMFNISFENIAKEERLAGADLRLYKPKLRDVDYNGESQTVQVYDIIRPATRKNPDAILRLLDTKRMSGSTQRHSWVGLDVFEAVQRWKTEPNYGLYVQVFQERENSTESVSFPYVLLKNTRGQINETSWDNQQPILLTYHASKPSTRESMPLLRSKRGALRHHRRKNHNRQKEQCRRHSLNINFSDVGWSDWIVAPQGYNAFYCHGNCPFPIPEHLNGTNHAIVQTLVNSMRKNGNGVPKACCVPTELSSISMLYVDAYERVVLKNYQDMVVLGCGCR</sequence>
<evidence type="ECO:0000313" key="14">
    <source>
        <dbReference type="RefSeq" id="XP_028969143.1"/>
    </source>
</evidence>
<evidence type="ECO:0000256" key="1">
    <source>
        <dbReference type="ARBA" id="ARBA00004613"/>
    </source>
</evidence>
<keyword evidence="8" id="KW-1015">Disulfide bond</keyword>
<accession>A0AAJ7WJ82</accession>
<feature type="transmembrane region" description="Helical" evidence="11">
    <location>
        <begin position="25"/>
        <end position="48"/>
    </location>
</feature>
<dbReference type="Pfam" id="PF00019">
    <property type="entry name" value="TGF_beta"/>
    <property type="match status" value="1"/>
</dbReference>
<evidence type="ECO:0000256" key="3">
    <source>
        <dbReference type="ARBA" id="ARBA00022473"/>
    </source>
</evidence>
<dbReference type="AlphaFoldDB" id="A0AAJ7WJ82"/>
<dbReference type="GO" id="GO:0005125">
    <property type="term" value="F:cytokine activity"/>
    <property type="evidence" value="ECO:0007669"/>
    <property type="project" value="TreeGrafter"/>
</dbReference>
<dbReference type="KEGG" id="goe:100900620"/>
<dbReference type="RefSeq" id="XP_028969143.1">
    <property type="nucleotide sequence ID" value="XM_029113310.1"/>
</dbReference>
<dbReference type="InterPro" id="IPR015615">
    <property type="entry name" value="TGF-beta-rel"/>
</dbReference>
<dbReference type="InterPro" id="IPR001839">
    <property type="entry name" value="TGF-b_C"/>
</dbReference>
<evidence type="ECO:0000256" key="7">
    <source>
        <dbReference type="ARBA" id="ARBA00023030"/>
    </source>
</evidence>
<dbReference type="PANTHER" id="PTHR11848">
    <property type="entry name" value="TGF-BETA FAMILY"/>
    <property type="match status" value="1"/>
</dbReference>
<keyword evidence="11" id="KW-1133">Transmembrane helix</keyword>
<keyword evidence="4" id="KW-0964">Secreted</keyword>
<dbReference type="GO" id="GO:0005615">
    <property type="term" value="C:extracellular space"/>
    <property type="evidence" value="ECO:0007669"/>
    <property type="project" value="TreeGrafter"/>
</dbReference>
<reference evidence="14" key="1">
    <citation type="submission" date="2025-08" db="UniProtKB">
        <authorList>
            <consortium name="RefSeq"/>
        </authorList>
    </citation>
    <scope>IDENTIFICATION</scope>
</reference>
<keyword evidence="11" id="KW-0472">Membrane</keyword>
<comment type="similarity">
    <text evidence="2 10">Belongs to the TGF-beta family.</text>
</comment>
<evidence type="ECO:0000256" key="6">
    <source>
        <dbReference type="ARBA" id="ARBA00022782"/>
    </source>
</evidence>
<keyword evidence="5" id="KW-0732">Signal</keyword>
<keyword evidence="9" id="KW-0325">Glycoprotein</keyword>
<dbReference type="PANTHER" id="PTHR11848:SF263">
    <property type="entry name" value="PROTEIN DECAPENTAPLEGIC"/>
    <property type="match status" value="1"/>
</dbReference>
<dbReference type="Gene3D" id="2.10.90.10">
    <property type="entry name" value="Cystine-knot cytokines"/>
    <property type="match status" value="1"/>
</dbReference>
<keyword evidence="13" id="KW-1185">Reference proteome</keyword>
<name>A0AAJ7WJ82_9ACAR</name>
<evidence type="ECO:0000256" key="4">
    <source>
        <dbReference type="ARBA" id="ARBA00022525"/>
    </source>
</evidence>
<evidence type="ECO:0000256" key="10">
    <source>
        <dbReference type="RuleBase" id="RU000354"/>
    </source>
</evidence>
<feature type="domain" description="TGF-beta family profile" evidence="12">
    <location>
        <begin position="313"/>
        <end position="437"/>
    </location>
</feature>
<dbReference type="SMART" id="SM00204">
    <property type="entry name" value="TGFB"/>
    <property type="match status" value="1"/>
</dbReference>
<keyword evidence="11" id="KW-0812">Transmembrane</keyword>
<keyword evidence="6" id="KW-0221">Differentiation</keyword>
<dbReference type="InterPro" id="IPR029034">
    <property type="entry name" value="Cystine-knot_cytokine"/>
</dbReference>
<evidence type="ECO:0000256" key="2">
    <source>
        <dbReference type="ARBA" id="ARBA00006656"/>
    </source>
</evidence>
<dbReference type="GO" id="GO:0030154">
    <property type="term" value="P:cell differentiation"/>
    <property type="evidence" value="ECO:0007669"/>
    <property type="project" value="UniProtKB-KW"/>
</dbReference>